<dbReference type="EMBL" id="LANP01000006">
    <property type="protein sequence ID" value="KJV56746.1"/>
    <property type="molecule type" value="Genomic_DNA"/>
</dbReference>
<dbReference type="InterPro" id="IPR029033">
    <property type="entry name" value="His_PPase_superfam"/>
</dbReference>
<dbReference type="CDD" id="cd07040">
    <property type="entry name" value="HP"/>
    <property type="match status" value="1"/>
</dbReference>
<evidence type="ECO:0000313" key="1">
    <source>
        <dbReference type="EMBL" id="KJV56746.1"/>
    </source>
</evidence>
<comment type="caution">
    <text evidence="1">The sequence shown here is derived from an EMBL/GenBank/DDBJ whole genome shotgun (WGS) entry which is preliminary data.</text>
</comment>
<name>A0A0F3MM60_9RICK</name>
<protein>
    <submittedName>
        <fullName evidence="1">Histidine phosphatase super family protein</fullName>
    </submittedName>
</protein>
<organism evidence="1 2">
    <name type="scientific">Orientia chuto str. Dubai</name>
    <dbReference type="NCBI Taxonomy" id="1359168"/>
    <lineage>
        <taxon>Bacteria</taxon>
        <taxon>Pseudomonadati</taxon>
        <taxon>Pseudomonadota</taxon>
        <taxon>Alphaproteobacteria</taxon>
        <taxon>Rickettsiales</taxon>
        <taxon>Rickettsiaceae</taxon>
        <taxon>Rickettsieae</taxon>
        <taxon>Orientia</taxon>
    </lineage>
</organism>
<dbReference type="Proteomes" id="UP000033616">
    <property type="component" value="Unassembled WGS sequence"/>
</dbReference>
<dbReference type="Pfam" id="PF00300">
    <property type="entry name" value="His_Phos_1"/>
    <property type="match status" value="1"/>
</dbReference>
<proteinExistence type="predicted"/>
<dbReference type="InterPro" id="IPR013078">
    <property type="entry name" value="His_Pase_superF_clade-1"/>
</dbReference>
<accession>A0A0F3MM60</accession>
<keyword evidence="2" id="KW-1185">Reference proteome</keyword>
<dbReference type="AlphaFoldDB" id="A0A0F3MM60"/>
<dbReference type="OrthoDB" id="9810154at2"/>
<gene>
    <name evidence="1" type="ORF">OCHUTO_0344</name>
</gene>
<dbReference type="SUPFAM" id="SSF53254">
    <property type="entry name" value="Phosphoglycerate mutase-like"/>
    <property type="match status" value="1"/>
</dbReference>
<sequence>MKQTLLMRHGDAQYHIKDFSRPLSKLGKQAVTKAAYFLHKFNIEKVLCSPSIRTLETLNIIKTAMSIEINNTIIDKLYQSNAENIINIVQQQPDDIQTLLIIGHQPSLCEFLNLTVAQNDINLKLLPACIVAIQYVTTSWVTLLTRSGVVYDIFIPNH</sequence>
<dbReference type="Gene3D" id="3.40.50.1240">
    <property type="entry name" value="Phosphoglycerate mutase-like"/>
    <property type="match status" value="1"/>
</dbReference>
<evidence type="ECO:0000313" key="2">
    <source>
        <dbReference type="Proteomes" id="UP000033616"/>
    </source>
</evidence>
<dbReference type="RefSeq" id="WP_045797090.1">
    <property type="nucleotide sequence ID" value="NZ_LANP01000006.1"/>
</dbReference>
<dbReference type="PATRIC" id="fig|1359168.3.peg.1101"/>
<reference evidence="1 2" key="1">
    <citation type="submission" date="2015-02" db="EMBL/GenBank/DDBJ databases">
        <title>Genome Sequencing of Rickettsiales.</title>
        <authorList>
            <person name="Daugherty S.C."/>
            <person name="Su Q."/>
            <person name="Abolude K."/>
            <person name="Beier-Sexton M."/>
            <person name="Carlyon J.A."/>
            <person name="Carter R."/>
            <person name="Day N.P."/>
            <person name="Dumler S.J."/>
            <person name="Dyachenko V."/>
            <person name="Godinez A."/>
            <person name="Kurtti T.J."/>
            <person name="Lichay M."/>
            <person name="Mullins K.E."/>
            <person name="Ott S."/>
            <person name="Pappas-Brown V."/>
            <person name="Paris D.H."/>
            <person name="Patel P."/>
            <person name="Richards A.L."/>
            <person name="Sadzewicz L."/>
            <person name="Sears K."/>
            <person name="Seidman D."/>
            <person name="Sengamalay N."/>
            <person name="Stenos J."/>
            <person name="Tallon L.J."/>
            <person name="Vincent G."/>
            <person name="Fraser C.M."/>
            <person name="Munderloh U."/>
            <person name="Dunning-Hotopp J.C."/>
        </authorList>
    </citation>
    <scope>NUCLEOTIDE SEQUENCE [LARGE SCALE GENOMIC DNA]</scope>
    <source>
        <strain evidence="1 2">Fuller</strain>
    </source>
</reference>
<dbReference type="STRING" id="1359168.OCHUTO_0344"/>